<dbReference type="KEGG" id="snk:CP967_31375"/>
<protein>
    <submittedName>
        <fullName evidence="1">Uncharacterized protein</fullName>
    </submittedName>
</protein>
<accession>A0A5J6FIS3</accession>
<organism evidence="1 2">
    <name type="scientific">Streptomyces nitrosporeus</name>
    <dbReference type="NCBI Taxonomy" id="28894"/>
    <lineage>
        <taxon>Bacteria</taxon>
        <taxon>Bacillati</taxon>
        <taxon>Actinomycetota</taxon>
        <taxon>Actinomycetes</taxon>
        <taxon>Kitasatosporales</taxon>
        <taxon>Streptomycetaceae</taxon>
        <taxon>Streptomyces</taxon>
    </lineage>
</organism>
<dbReference type="EMBL" id="CP023702">
    <property type="protein sequence ID" value="QEU75871.1"/>
    <property type="molecule type" value="Genomic_DNA"/>
</dbReference>
<evidence type="ECO:0000313" key="1">
    <source>
        <dbReference type="EMBL" id="QEU75871.1"/>
    </source>
</evidence>
<dbReference type="AlphaFoldDB" id="A0A5J6FIS3"/>
<dbReference type="RefSeq" id="WP_150491188.1">
    <property type="nucleotide sequence ID" value="NZ_BMUV01000003.1"/>
</dbReference>
<keyword evidence="2" id="KW-1185">Reference proteome</keyword>
<dbReference type="Proteomes" id="UP000326178">
    <property type="component" value="Chromosome"/>
</dbReference>
<gene>
    <name evidence="1" type="ORF">CP967_31375</name>
</gene>
<reference evidence="1 2" key="1">
    <citation type="submission" date="2017-09" db="EMBL/GenBank/DDBJ databases">
        <authorList>
            <person name="Lee N."/>
            <person name="Cho B.-K."/>
        </authorList>
    </citation>
    <scope>NUCLEOTIDE SEQUENCE [LARGE SCALE GENOMIC DNA]</scope>
    <source>
        <strain evidence="1 2">ATCC 12769</strain>
    </source>
</reference>
<evidence type="ECO:0000313" key="2">
    <source>
        <dbReference type="Proteomes" id="UP000326178"/>
    </source>
</evidence>
<proteinExistence type="predicted"/>
<dbReference type="OrthoDB" id="4299862at2"/>
<sequence>MSDVKVGDRVEITQYRRNDDYGNGCTGVVLQIDTDDVPFLVKTDTGEKMWASEVRKLGATVTVAREALVTRAKELLADTPHTVTDIITMATFLAGE</sequence>
<name>A0A5J6FIS3_9ACTN</name>